<dbReference type="GO" id="GO:0030992">
    <property type="term" value="C:intraciliary transport particle B"/>
    <property type="evidence" value="ECO:0007669"/>
    <property type="project" value="TreeGrafter"/>
</dbReference>
<dbReference type="Pfam" id="PF10234">
    <property type="entry name" value="Cluap1"/>
    <property type="match status" value="1"/>
</dbReference>
<feature type="coiled-coil region" evidence="7">
    <location>
        <begin position="111"/>
        <end position="146"/>
    </location>
</feature>
<evidence type="ECO:0000256" key="4">
    <source>
        <dbReference type="ARBA" id="ARBA00023054"/>
    </source>
</evidence>
<evidence type="ECO:0000256" key="2">
    <source>
        <dbReference type="ARBA" id="ARBA00008340"/>
    </source>
</evidence>
<dbReference type="EMBL" id="LGRX02009747">
    <property type="protein sequence ID" value="KAK3271438.1"/>
    <property type="molecule type" value="Genomic_DNA"/>
</dbReference>
<evidence type="ECO:0000256" key="7">
    <source>
        <dbReference type="SAM" id="Coils"/>
    </source>
</evidence>
<evidence type="ECO:0000256" key="3">
    <source>
        <dbReference type="ARBA" id="ARBA00022794"/>
    </source>
</evidence>
<dbReference type="PANTHER" id="PTHR21547">
    <property type="entry name" value="CLUSTERIN ASSOCIATED PROTEIN 1"/>
    <property type="match status" value="1"/>
</dbReference>
<dbReference type="AlphaFoldDB" id="A0AAE0G4N6"/>
<protein>
    <recommendedName>
        <fullName evidence="11">Clusterin-associated protein 1</fullName>
    </recommendedName>
</protein>
<evidence type="ECO:0000256" key="8">
    <source>
        <dbReference type="SAM" id="MobiDB-lite"/>
    </source>
</evidence>
<gene>
    <name evidence="9" type="ORF">CYMTET_20211</name>
</gene>
<evidence type="ECO:0000256" key="5">
    <source>
        <dbReference type="ARBA" id="ARBA00023069"/>
    </source>
</evidence>
<sequence>MDMDEIEACVKEAMAEVSEGIRGVEQMLENLEKDEKNLDQKIEKRKSELERSEKRLSTLQVSRLLLPDSLGGHLLPTSVRPAYMDEYEKLQSDLQQLYTVYLERFRNLEYLESELEHYDRMEQEKMEESDRALKKMQKRLREEEMKILRGETAVDESAIDNGGGSDVEPEVEPKRHRRKKSKRKGKGDRGGGGREVDQNGNPRRVMGSMMGGEEDSDLSDEDLTEDEGSTEGSESTHVSLNDGESTDDLIDDDDDDDEEDLSEMDDEEEDDSDNEF</sequence>
<comment type="caution">
    <text evidence="9">The sequence shown here is derived from an EMBL/GenBank/DDBJ whole genome shotgun (WGS) entry which is preliminary data.</text>
</comment>
<keyword evidence="6" id="KW-0966">Cell projection</keyword>
<evidence type="ECO:0000256" key="6">
    <source>
        <dbReference type="ARBA" id="ARBA00023273"/>
    </source>
</evidence>
<comment type="similarity">
    <text evidence="2">Belongs to the CLUAP1 family.</text>
</comment>
<dbReference type="GO" id="GO:0005929">
    <property type="term" value="C:cilium"/>
    <property type="evidence" value="ECO:0007669"/>
    <property type="project" value="UniProtKB-SubCell"/>
</dbReference>
<feature type="coiled-coil region" evidence="7">
    <location>
        <begin position="14"/>
        <end position="62"/>
    </location>
</feature>
<dbReference type="Proteomes" id="UP001190700">
    <property type="component" value="Unassembled WGS sequence"/>
</dbReference>
<feature type="compositionally biased region" description="Basic residues" evidence="8">
    <location>
        <begin position="174"/>
        <end position="186"/>
    </location>
</feature>
<reference evidence="9 10" key="1">
    <citation type="journal article" date="2015" name="Genome Biol. Evol.">
        <title>Comparative Genomics of a Bacterivorous Green Alga Reveals Evolutionary Causalities and Consequences of Phago-Mixotrophic Mode of Nutrition.</title>
        <authorList>
            <person name="Burns J.A."/>
            <person name="Paasch A."/>
            <person name="Narechania A."/>
            <person name="Kim E."/>
        </authorList>
    </citation>
    <scope>NUCLEOTIDE SEQUENCE [LARGE SCALE GENOMIC DNA]</scope>
    <source>
        <strain evidence="9 10">PLY_AMNH</strain>
    </source>
</reference>
<evidence type="ECO:0000313" key="10">
    <source>
        <dbReference type="Proteomes" id="UP001190700"/>
    </source>
</evidence>
<feature type="compositionally biased region" description="Basic and acidic residues" evidence="8">
    <location>
        <begin position="187"/>
        <end position="197"/>
    </location>
</feature>
<dbReference type="PANTHER" id="PTHR21547:SF0">
    <property type="entry name" value="CLUSTERIN-ASSOCIATED PROTEIN 1"/>
    <property type="match status" value="1"/>
</dbReference>
<accession>A0AAE0G4N6</accession>
<dbReference type="InterPro" id="IPR019366">
    <property type="entry name" value="Clusterin-associated_protein-1"/>
</dbReference>
<keyword evidence="10" id="KW-1185">Reference proteome</keyword>
<dbReference type="GO" id="GO:0005815">
    <property type="term" value="C:microtubule organizing center"/>
    <property type="evidence" value="ECO:0007669"/>
    <property type="project" value="TreeGrafter"/>
</dbReference>
<comment type="subcellular location">
    <subcellularLocation>
        <location evidence="1">Cell projection</location>
        <location evidence="1">Cilium</location>
    </subcellularLocation>
</comment>
<organism evidence="9 10">
    <name type="scientific">Cymbomonas tetramitiformis</name>
    <dbReference type="NCBI Taxonomy" id="36881"/>
    <lineage>
        <taxon>Eukaryota</taxon>
        <taxon>Viridiplantae</taxon>
        <taxon>Chlorophyta</taxon>
        <taxon>Pyramimonadophyceae</taxon>
        <taxon>Pyramimonadales</taxon>
        <taxon>Pyramimonadaceae</taxon>
        <taxon>Cymbomonas</taxon>
    </lineage>
</organism>
<keyword evidence="3" id="KW-0970">Cilium biogenesis/degradation</keyword>
<evidence type="ECO:0008006" key="11">
    <source>
        <dbReference type="Google" id="ProtNLM"/>
    </source>
</evidence>
<evidence type="ECO:0000313" key="9">
    <source>
        <dbReference type="EMBL" id="KAK3271438.1"/>
    </source>
</evidence>
<proteinExistence type="inferred from homology"/>
<feature type="compositionally biased region" description="Acidic residues" evidence="8">
    <location>
        <begin position="212"/>
        <end position="229"/>
    </location>
</feature>
<name>A0AAE0G4N6_9CHLO</name>
<feature type="compositionally biased region" description="Acidic residues" evidence="8">
    <location>
        <begin position="244"/>
        <end position="276"/>
    </location>
</feature>
<feature type="region of interest" description="Disordered" evidence="8">
    <location>
        <begin position="147"/>
        <end position="276"/>
    </location>
</feature>
<keyword evidence="4 7" id="KW-0175">Coiled coil</keyword>
<dbReference type="GO" id="GO:0060271">
    <property type="term" value="P:cilium assembly"/>
    <property type="evidence" value="ECO:0007669"/>
    <property type="project" value="TreeGrafter"/>
</dbReference>
<evidence type="ECO:0000256" key="1">
    <source>
        <dbReference type="ARBA" id="ARBA00004138"/>
    </source>
</evidence>
<keyword evidence="5" id="KW-0969">Cilium</keyword>